<dbReference type="Pfam" id="PF16197">
    <property type="entry name" value="KAsynt_C_assoc"/>
    <property type="match status" value="1"/>
</dbReference>
<feature type="domain" description="Carrier" evidence="6">
    <location>
        <begin position="6593"/>
        <end position="6668"/>
    </location>
</feature>
<dbReference type="PROSITE" id="PS52004">
    <property type="entry name" value="KS3_2"/>
    <property type="match status" value="4"/>
</dbReference>
<dbReference type="InterPro" id="IPR042104">
    <property type="entry name" value="PKS_dehydratase_sf"/>
</dbReference>
<dbReference type="Pfam" id="PF02801">
    <property type="entry name" value="Ketoacyl-synt_C"/>
    <property type="match status" value="4"/>
</dbReference>
<dbReference type="InterPro" id="IPR020806">
    <property type="entry name" value="PKS_PP-bd"/>
</dbReference>
<dbReference type="SMART" id="SM01294">
    <property type="entry name" value="PKS_PP_betabranch"/>
    <property type="match status" value="3"/>
</dbReference>
<keyword evidence="4" id="KW-0511">Multifunctional enzyme</keyword>
<dbReference type="InterPro" id="IPR049900">
    <property type="entry name" value="PKS_mFAS_DH"/>
</dbReference>
<dbReference type="InterPro" id="IPR016036">
    <property type="entry name" value="Malonyl_transacylase_ACP-bd"/>
</dbReference>
<dbReference type="EMBL" id="CP089982">
    <property type="protein sequence ID" value="WXA98950.1"/>
    <property type="molecule type" value="Genomic_DNA"/>
</dbReference>
<feature type="domain" description="PKS/mFAS DH" evidence="8">
    <location>
        <begin position="5489"/>
        <end position="5770"/>
    </location>
</feature>
<feature type="region of interest" description="C-terminal hotdog fold" evidence="5">
    <location>
        <begin position="5628"/>
        <end position="5770"/>
    </location>
</feature>
<evidence type="ECO:0000313" key="9">
    <source>
        <dbReference type="EMBL" id="WXA98950.1"/>
    </source>
</evidence>
<dbReference type="Gene3D" id="3.40.50.720">
    <property type="entry name" value="NAD(P)-binding Rossmann-like Domain"/>
    <property type="match status" value="4"/>
</dbReference>
<dbReference type="InterPro" id="IPR013154">
    <property type="entry name" value="ADH-like_N"/>
</dbReference>
<dbReference type="PANTHER" id="PTHR43775:SF51">
    <property type="entry name" value="INACTIVE PHENOLPHTHIOCEROL SYNTHESIS POLYKETIDE SYNTHASE TYPE I PKS1-RELATED"/>
    <property type="match status" value="1"/>
</dbReference>
<evidence type="ECO:0000259" key="7">
    <source>
        <dbReference type="PROSITE" id="PS52004"/>
    </source>
</evidence>
<keyword evidence="10" id="KW-1185">Reference proteome</keyword>
<dbReference type="SMART" id="SM00825">
    <property type="entry name" value="PKS_KS"/>
    <property type="match status" value="4"/>
</dbReference>
<dbReference type="InterPro" id="IPR014031">
    <property type="entry name" value="Ketoacyl_synth_C"/>
</dbReference>
<dbReference type="SUPFAM" id="SSF47336">
    <property type="entry name" value="ACP-like"/>
    <property type="match status" value="4"/>
</dbReference>
<dbReference type="SUPFAM" id="SSF53901">
    <property type="entry name" value="Thiolase-like"/>
    <property type="match status" value="4"/>
</dbReference>
<dbReference type="Pfam" id="PF22953">
    <property type="entry name" value="SpnB_Rossmann"/>
    <property type="match status" value="1"/>
</dbReference>
<dbReference type="InterPro" id="IPR055123">
    <property type="entry name" value="SpnB-like_Rossmann"/>
</dbReference>
<feature type="domain" description="Ketosynthase family 3 (KS3)" evidence="7">
    <location>
        <begin position="1552"/>
        <end position="1976"/>
    </location>
</feature>
<dbReference type="InterPro" id="IPR049551">
    <property type="entry name" value="PKS_DH_C"/>
</dbReference>
<dbReference type="Pfam" id="PF00109">
    <property type="entry name" value="ketoacyl-synt"/>
    <property type="match status" value="4"/>
</dbReference>
<evidence type="ECO:0000256" key="5">
    <source>
        <dbReference type="PROSITE-ProRule" id="PRU01363"/>
    </source>
</evidence>
<organism evidence="9 10">
    <name type="scientific">Pendulispora brunnea</name>
    <dbReference type="NCBI Taxonomy" id="2905690"/>
    <lineage>
        <taxon>Bacteria</taxon>
        <taxon>Pseudomonadati</taxon>
        <taxon>Myxococcota</taxon>
        <taxon>Myxococcia</taxon>
        <taxon>Myxococcales</taxon>
        <taxon>Sorangiineae</taxon>
        <taxon>Pendulisporaceae</taxon>
        <taxon>Pendulispora</taxon>
    </lineage>
</organism>
<dbReference type="SMART" id="SM00829">
    <property type="entry name" value="PKS_ER"/>
    <property type="match status" value="1"/>
</dbReference>
<evidence type="ECO:0000256" key="2">
    <source>
        <dbReference type="ARBA" id="ARBA00022553"/>
    </source>
</evidence>
<dbReference type="CDD" id="cd00833">
    <property type="entry name" value="PKS"/>
    <property type="match status" value="4"/>
</dbReference>
<dbReference type="PROSITE" id="PS01162">
    <property type="entry name" value="QOR_ZETA_CRYSTAL"/>
    <property type="match status" value="1"/>
</dbReference>
<proteinExistence type="predicted"/>
<dbReference type="Gene3D" id="6.10.140.1830">
    <property type="match status" value="1"/>
</dbReference>
<evidence type="ECO:0000259" key="8">
    <source>
        <dbReference type="PROSITE" id="PS52019"/>
    </source>
</evidence>
<reference evidence="9 10" key="1">
    <citation type="submission" date="2021-12" db="EMBL/GenBank/DDBJ databases">
        <title>Discovery of the Pendulisporaceae a myxobacterial family with distinct sporulation behavior and unique specialized metabolism.</title>
        <authorList>
            <person name="Garcia R."/>
            <person name="Popoff A."/>
            <person name="Bader C.D."/>
            <person name="Loehr J."/>
            <person name="Walesch S."/>
            <person name="Walt C."/>
            <person name="Boldt J."/>
            <person name="Bunk B."/>
            <person name="Haeckl F.J.F.P.J."/>
            <person name="Gunesch A.P."/>
            <person name="Birkelbach J."/>
            <person name="Nuebel U."/>
            <person name="Pietschmann T."/>
            <person name="Bach T."/>
            <person name="Mueller R."/>
        </authorList>
    </citation>
    <scope>NUCLEOTIDE SEQUENCE [LARGE SCALE GENOMIC DNA]</scope>
    <source>
        <strain evidence="9 10">MSr12523</strain>
    </source>
</reference>
<dbReference type="Pfam" id="PF18369">
    <property type="entry name" value="PKS_DE"/>
    <property type="match status" value="2"/>
</dbReference>
<feature type="domain" description="Carrier" evidence="6">
    <location>
        <begin position="1448"/>
        <end position="1530"/>
    </location>
</feature>
<dbReference type="PROSITE" id="PS00606">
    <property type="entry name" value="KS3_1"/>
    <property type="match status" value="3"/>
</dbReference>
<dbReference type="SMART" id="SM00823">
    <property type="entry name" value="PKS_PP"/>
    <property type="match status" value="4"/>
</dbReference>
<dbReference type="InterPro" id="IPR006162">
    <property type="entry name" value="Ppantetheine_attach_site"/>
</dbReference>
<dbReference type="InterPro" id="IPR050091">
    <property type="entry name" value="PKS_NRPS_Biosynth_Enz"/>
</dbReference>
<dbReference type="InterPro" id="IPR049552">
    <property type="entry name" value="PKS_DH_N"/>
</dbReference>
<dbReference type="RefSeq" id="WP_394849578.1">
    <property type="nucleotide sequence ID" value="NZ_CP089982.1"/>
</dbReference>
<feature type="domain" description="Ketosynthase family 3 (KS3)" evidence="7">
    <location>
        <begin position="4591"/>
        <end position="5016"/>
    </location>
</feature>
<dbReference type="Gene3D" id="3.40.50.11460">
    <property type="match status" value="1"/>
</dbReference>
<dbReference type="InterPro" id="IPR001227">
    <property type="entry name" value="Ac_transferase_dom_sf"/>
</dbReference>
<dbReference type="Pfam" id="PF00550">
    <property type="entry name" value="PP-binding"/>
    <property type="match status" value="4"/>
</dbReference>
<feature type="domain" description="Ketosynthase family 3 (KS3)" evidence="7">
    <location>
        <begin position="3057"/>
        <end position="3483"/>
    </location>
</feature>
<dbReference type="InterPro" id="IPR016039">
    <property type="entry name" value="Thiolase-like"/>
</dbReference>
<evidence type="ECO:0000256" key="3">
    <source>
        <dbReference type="ARBA" id="ARBA00022679"/>
    </source>
</evidence>
<dbReference type="Proteomes" id="UP001379533">
    <property type="component" value="Chromosome"/>
</dbReference>
<accession>A0ABZ2KMX2</accession>
<feature type="domain" description="Ketosynthase family 3 (KS3)" evidence="7">
    <location>
        <begin position="34"/>
        <end position="460"/>
    </location>
</feature>
<dbReference type="InterPro" id="IPR011032">
    <property type="entry name" value="GroES-like_sf"/>
</dbReference>
<gene>
    <name evidence="9" type="ORF">LZC95_19275</name>
</gene>
<evidence type="ECO:0000259" key="6">
    <source>
        <dbReference type="PROSITE" id="PS50075"/>
    </source>
</evidence>
<dbReference type="Gene3D" id="1.10.1200.10">
    <property type="entry name" value="ACP-like"/>
    <property type="match status" value="4"/>
</dbReference>
<dbReference type="SUPFAM" id="SSF50129">
    <property type="entry name" value="GroES-like"/>
    <property type="match status" value="1"/>
</dbReference>
<feature type="region of interest" description="N-terminal hotdog fold" evidence="5">
    <location>
        <begin position="5489"/>
        <end position="5615"/>
    </location>
</feature>
<dbReference type="CDD" id="cd08956">
    <property type="entry name" value="KR_3_FAS_SDR_x"/>
    <property type="match status" value="1"/>
</dbReference>
<dbReference type="InterPro" id="IPR032821">
    <property type="entry name" value="PKS_assoc"/>
</dbReference>
<dbReference type="InterPro" id="IPR020843">
    <property type="entry name" value="ER"/>
</dbReference>
<dbReference type="Gene3D" id="3.10.129.110">
    <property type="entry name" value="Polyketide synthase dehydratase"/>
    <property type="match status" value="1"/>
</dbReference>
<dbReference type="Gene3D" id="3.40.366.10">
    <property type="entry name" value="Malonyl-Coenzyme A Acyl Carrier Protein, domain 2"/>
    <property type="match status" value="4"/>
</dbReference>
<name>A0ABZ2KMX2_9BACT</name>
<dbReference type="SMART" id="SM00826">
    <property type="entry name" value="PKS_DH"/>
    <property type="match status" value="1"/>
</dbReference>
<dbReference type="CDD" id="cd08952">
    <property type="entry name" value="KR_1_SDR_x"/>
    <property type="match status" value="3"/>
</dbReference>
<dbReference type="Pfam" id="PF22621">
    <property type="entry name" value="CurL-like_PKS_C"/>
    <property type="match status" value="3"/>
</dbReference>
<dbReference type="InterPro" id="IPR016035">
    <property type="entry name" value="Acyl_Trfase/lysoPLipase"/>
</dbReference>
<dbReference type="InterPro" id="IPR036291">
    <property type="entry name" value="NAD(P)-bd_dom_sf"/>
</dbReference>
<dbReference type="InterPro" id="IPR020841">
    <property type="entry name" value="PKS_Beta-ketoAc_synthase_dom"/>
</dbReference>
<keyword evidence="3" id="KW-0808">Transferase</keyword>
<protein>
    <submittedName>
        <fullName evidence="9">SDR family NAD(P)-dependent oxidoreductase</fullName>
    </submittedName>
</protein>
<dbReference type="SUPFAM" id="SSF55048">
    <property type="entry name" value="Probable ACP-binding domain of malonyl-CoA ACP transacylase"/>
    <property type="match status" value="4"/>
</dbReference>
<dbReference type="InterPro" id="IPR002364">
    <property type="entry name" value="Quin_OxRdtase/zeta-crystal_CS"/>
</dbReference>
<dbReference type="PROSITE" id="PS00012">
    <property type="entry name" value="PHOSPHOPANTETHEINE"/>
    <property type="match status" value="4"/>
</dbReference>
<dbReference type="InterPro" id="IPR018201">
    <property type="entry name" value="Ketoacyl_synth_AS"/>
</dbReference>
<evidence type="ECO:0000256" key="1">
    <source>
        <dbReference type="ARBA" id="ARBA00022450"/>
    </source>
</evidence>
<dbReference type="NCBIfam" id="NF045894">
    <property type="entry name" value="PKS_plus_SDR"/>
    <property type="match status" value="3"/>
</dbReference>
<dbReference type="Pfam" id="PF21089">
    <property type="entry name" value="PKS_DH_N"/>
    <property type="match status" value="1"/>
</dbReference>
<dbReference type="Pfam" id="PF14765">
    <property type="entry name" value="PS-DH"/>
    <property type="match status" value="1"/>
</dbReference>
<dbReference type="PROSITE" id="PS50075">
    <property type="entry name" value="CARRIER"/>
    <property type="match status" value="4"/>
</dbReference>
<sequence length="6753" mass="717556">MSDPKDEVSEALRASLLTVERLRQRNRELVRASREPIAIVGMGCRFPGGVRTPEDLWRVVSEGHDAISAFPENRGWNLEPLRNPDPEATSDTFAREGGFLHEVDRFDPAFFGISPREARELDPQQRVLLETTWESMERAGIDPGTLHGSQTGVFVGVMYNNYAKHEVPLPEGHEGYISMISSASMISGRIAYAFGLHGPTVTVDTACSSSLVAIHLACQALRQGECSLALAGGVSVMAARSAFDELSFLIVGSPQGRCKSFAGDANGPGWSEGAGMLLLERLSDAKRNGHPILAVVRGSSVNQDGKSQGLTAPNGPAQERVIRQALENARLKPEEVDAVEAHGTGTTLGDPIEARALFATYGRAHSKEKPLWLGSLKSNMGHTQAAAGVGGVMKMVLALQHGALPKTLYAGNPSPHIDWSQGTVRLLGDTVPWPANGQARRAAVSSFGLSGTNAHVIVEEAPAREDVREAGEARSALPIAVSAKSETSLRAQASLLRAHLEAHPEAALADVAYSLLTSRAHFEHRASFVATDRASLLTELEAFAENRPNARAFVARSTAGGRMAVLFTGQGSQRAGMGRALYEAFPVFRSALDAICARFELGRPLREVLFAAEGSEDAARLDQTMFTQTGLFALEVALYRLLESWGVKADILLGHSIGELAAAHVAGVLSLDDACTLVAARARLMQNLPQGGAMVTVRASEAEALDVLAQVGDRASIAALNGPLSTVISGDEEAVLAAARIFEERGRKTSRLRVSHAFHSHRMDGMLENFARVAKSLTYHAPEIPIVSNVTGKPATESELRSPSYWVEQVRRAVRFVDGVRTLHAEGARTFVELGPHGVLSALGEEALADEAGLTFVSVLRKNESELATLTAAVGTLHARGRYLDWKTFFEPLKARRVDLPTYAFERERFWLDATKKKTEKATAAPDEREFWHAVENDDVDALTAALRVDDDAHRSALATLLPGLSRWRRQRRESSTIDGWRYRVAWKRAETTLPETDFHGLWLLVAPADDALTTALGRALEEKGATVKVVSADGADRERFAAQLRELEPARGVLALATFDVGTTLALVQALGDAGLDAPLWLLTRGAVRVDRNEPMANPLQAMTWGLGRVVALEHPERWGGLVDLDAEFDAGRLLEALAGGLGEEREFALRRTGAFVRRLVRAPLGEAAERAPRAVPRGTVLITGGTGALGAHVARWFATRGAEHLVLTSRRGVEAPGAAALQTELEQLGARVTVAACDASDRGALEALLSALPGEYPLAVVVHAAGTLDDGLLASLTPERLQSVLRAKQEAAVHLHELTRGHSLSAFVLFSSIAGVIGGAGQGNYSAANAFLDALAERRRDEGLPATSIAWGAWAEGGMAQGRAGVALRRQGVFAMAPSMALAALGQALDHDETNVTIADIEWKASIAGERVPPLFRDLPEVQEARAAAPPASAFERELIASLRIMSEGERLRHLVSMVRGETAAVLGHAEASRIEAEKGFFDLGLDSLTALELRRRLQNATGIKLPTTLTFDYPTPEHVGRFLREALAPALGDLAPKGETRMRVAAASDEPVAIVGMALRLPGGVSDADSFWSLLEQERDAIGPIPESRWDTGAFYDPDPDVASKSYVRDAAMLDGVDLFDAAFFSISPREAKHLDPQHRLLLEASWEALERASIVPTALKDSPTGVFVGIGASEYTWLEGSAAEREVYTIQGSGASFAAGRLAFTLGLQGPTLSVDTACSSSLVALHLACQSLRRGECDLALAAGVQVLASSEFFVLLSRARALAPDGRSKTFSANADGYGRGEGVVVLALERLDDARALGHEVLALVRGSAVNHDGSSSGITVPNGTSQQKVVRAALQDAGLEPNDVDVVECHGTGTSLGDPIEVRALAAVYGQGRTAPLLLGAVKTNVGHLEAAAGLAGVAKMIVSLQHESLPATLRTTPRNPHLEWDALPVDVVDRLRPWSRTDGARPRRAGVSAFGISGTNAHVILEEAPAPATAAPMAERVMAAVPVLLSGKTEAALQAQAGLLRAHLEAHPEVAVLDVAYSLATSRAHFEHRAAVVAQDRAELLDALEKLARGEAAPRASLGRDSVTGKVVFVFPGQGSQWAAMARSLLETSAVFRDHIDACEQAFAPHVDWSLRAVLEGQPADALERVDVVQPVLFAVMVSLAALWRSMGIEPHAVVGHSQGEIAAAYVAGALALEDAAKVVTLRSKSLTRLAGKGAMASVQLAAAELGAYLEPFGTRLSVASVNSPQSTLISGDPDAIDSLLAQLGAKQIFARKVRVDYASHCAHVEAVEAELLERLAGISPRAATIPFYSTVTCTPLEGTELDAGYWYRNLRQTVRFAETSEALLANGHRFFIEVSPHPVLSLALNEMLEGQAASAGAAVVGTLRRDEGDYGRFLLSFAELHGWGLHVDWAAFFASHGARLTRLPTYPFQRERFWLDVDQTPRKGETTDLWDALETLQLDGDEDRAALALLLPKLSSWRRHRQEQSAIDGWRYRVIWKRAAKRASVTLSGQWLLVVSQASDALVAALSEALGTVNVLEVSDTAPLAEQLRAADVANMRGVLSLLALDEAAGLGRTLSLVQALAEIGNTAPLWLLTQGAVSVGASDRLEHPAQSMAWGLGRVVGLEYPATWGGLVDLDEAGTWKQTLGAVLDGGDEDQVALRGGDIHVRRLVRAPRSRAATTEKPVRGAVLITGGTGALGAHVARWYAERGAEHIVLVSRRGADAPGADALKSELEARGVQVTVAACDVAKKDDVARLLNELDVAGIVLRSVVHAGGVGMEKPLAATTPSDLDEALAGKVHGAQHLHELLAERPLDAFVLFSSGAGIWGGGGQGAYSAANAYLDALAEHRRAHGLPATAIAWGAWAGGGMVHDRALVELRRRGMSPIPANLALSTLGQALEDDETNLTVADLDWARFAPAFAAARPRPLLHDLSEARQAIEASSALAPAGTDNELVTRLRPLAPVERQRQLVAVVRTEVGAVLGHADAAHIDARKGFFDLGLDSLTALELRRRLQKATGIKLKATVTFDHPTPERLAAHLRDALAPSLGEAVAHEQVAVTRASSDEPVAIVGMALRLPGGANDAESFWRLLEEGRDAVGPIPPARWDTAATYDPDPETPNKSYVREAAMLDGVDLFDASFFGISPREAKYVDPQHRLLLETSWQALERANIVPASLKDSRTGVFVGIGAGDYVTLQGGSDELEAYAIQGTSSSFAAGRLAFTLGLQGPALSVDTACSSSLVALHLACQALRRGECELALAAGVQVMSSPDTFVLLSRTRALAPDGRSKTFSANADGYGRGEGAVVLALERLGDARAHGRHVLAVVRGSATNHDGASSGITVPNGTAQEKVLRAALQDAGLAPSDIDVVECHGTGTSLGDPIEVQALSAVYGQDRRSSGPLQIGTVKTNVGHLESAAGLAGVAKMIVSLQHQALPATLHTTPRNPHLEWDTLGVEVVDGLRPWTRNDGGRPRRAGVSAFGLSGTNAHVILEEAPHTEAEKPAAVASGAPVASVASGALPVLLSGRSEDALHAQAARLAEHLAAHPELEFADVAYSLATGRTHFEQRASFVARDRNECIDALTNLAAGQLAHGETAHGDGGKLAMLFTGQGSQRAGMGRALYDAFPTYREALEEICTHLQRELGSFGPKFREVLFAAAGTEGAPFLEETLYTQTTLFAVEVALHRLVESWGVRADILLGHSVGELVAAHIAGVFSLEDACKLVAARALLMQELPDIGAMITVRATEDEVLAALAQLDVRACIAGLNAPSSTVVSGDEAAVREVAKHFEDLGRKVTRLRVSHAFHSHHMDGMLAKFGRVAQGLTYHAPRIPVISNVTGRVASDDDLCSWEYWVRQVREPVRFAQGIATLHAEGTTTFLELGPHGVLSALGQECLPEGAFVASLRKDRDEVDVLRSALAALHTHGVHVDWSAVFEPLQARRVDLPTYAFQRERFWLDGARAGRGPIASEETEFWATVERGDVDAFQGMMLAKDEDDRSTLASLLPRLSDWRRRRHERSALDGLRYRIVWELLAQPAAAPAVTGTWLLLVPMSLASDALVGALQVALSKQGARVDVAPVANDADRDRLAAELRDRAAGPDGLHGVLSLLAMDETARDDGLPAGLAWTMLLTQAWVDADVEAPLWLLTRGAVGPALSRPVQSMAWGLGRVAALEHPSRWGGLIDLGDTLDPAELEALLPALSLRTEDQLALRDGKLHTRRLVRAPSAEGRDFQARGTVLVVGGGPERQAYVARWFAERGAEHIVLARPAGTDAAALDLAARVTFAACDIADRSALQTLIADLDAQHADLRSVVHAGIVIPERALTATSLDDLAQSAHAAAGAEHLHALLNERALDAFVLFSSGAGVWGGGQQGVYAAANAFFDGLAEHRREQGLPATALAWGPWGREASHGSEDPHVTEMRRRGLSPIEPSRAMAAVGQALAHGDVSIAVADIDWARFLPLFAAARTRPLFHGIPEAQQALAEAPAVGPSESKLAATLRPLSADERLPQLIALVQAETAAVLGHTDPLRIDPEMGFFDLGLDSLMSVELRRRLQKATGAKLPTTVTFDHPTPARVATYLLETLASALGEASTRTGQLSRARASNDEPIAIVGMALRLPGDANDPDAFWALLEQNRDGIVPIPKSRWDNDAIYDPETATPNKTYVQHAGMLDRVDLFDASFFGISPREAKNIDPQHRLLIEASWQALERAGIVPGLLKDSSTGVFVGVGPGDYATLPSETDETTYAIQGGSPAFAAGRLAFTLGLQGAALSVDTACSSSLVALHLACQALRRGECDLALAGGVQVIATPDLFIVLSSTRALAPNGRSKTFSADADGYGRGEGVVVVALERLSDAQARGREILAVVRGTAVNHDGASSGITAPNGTSQQKVLRAALLDAGLAPADVEVVECHGTGTSLGDPIEVQALAAVYGEGRSAQTPLLIGAVKPNVGHLETGAGLVGVAKMVLSLQHETLPATLNTTPRNPNLEWDALPVRVVDTNLAWKRRDDGTPRRAGVSSFGFSGTNAHVILEEAPAHTRPTPAAEATGVAVPVLLSGKSEGALREQASSLREFLAARAHLSLVDVAYSLATTRSHFEHRAAAVVRDRDELMVALEALERGDGTPKTVRAQSAGGRGKVVFVFPGQGSQWAEMARPLLESSRVFREQIEACERAFAPYVDWSLVAVLQGAAERGASLERVDVVQPVLFSVMVSLAALWRSMGVEPHAVVGHSQGELAAAYVAGALSLEDAAKVVALRSRLLTKISGKGAMAAVELGASELESYLAPFGERLSVAAINSPRGVTVAGEPEAIDALLAQLVAARIYTQKARGDHASHCAQVEVLRDELLAALAGVTPRASRVPLYSTVTGTRLDGSELDAGYWYRNLRQSVRFQDAAEGLFADGHRIFVEVSPHPVLALPLHEALESKGDPVVVGTLRRGDGHFTRFLLSFAELHARGVAVDWNTVFGPLSPHRVQLPTYAFQRERFWRDGVRAHRSDVTSAGLDSAEHPLLGAAVALADSDAFLFTGRLSLRAQPWLAGHAVFGTVIVPGTGFLELALVAAHRVGLDQVEELTLETPLVLPADGDAVLLQLSVAAPDDAGRRAMALYARAEGAASEAPWTRHVSGTLGQGAPRGPASDLRVWPPADATAIALDGFYERMGDTGVSYTGDFRGLRAVWQRGGDLFAEVELPEAAAKEAERYALHPALLDAALHALAAEYVQGAPADGSRGVELPFSWEGVSLRAVGASRLRVHFARTENGTSLVLADATGEPLATADSFVSRPTSADRVQAAAPARDSGMLRITWTAADMPDASAPRDVAIVGDDALGLAKAWNEAAGRLESFADLDALKQQLDRGAGVPDVVIVPCGARSRSGTTAAALSADLVAASHQATAAALVLLQTWLADERLASRQLVLVTQGAIATETGEDVPNLTHAAIWGLVRAAQLENPEQRIQLVDIDDSDGARRALSGALHAPETQLALREGRCLLPRFAAARADDALVAPADAPCWRLDIPNKGTLESLTLTAHPDAAAPLAPGYVRLAVHAAALNFRDVLDALGMYPGDPGALGQEGAGVVLEVGPGVTHVAPGDRVMGIIGGAFGPTAVTDHRLLTRMPAGWSFRDAASVSVVFLTAYYALVDLARLQPGERILVHAAAGGVGMAATQLARHLGAEVFGTASPGKWETLRALGFDSAHMASSRTLDFEEHFRRSTGGRGVHVVLDSLAREFVDASLRLMPSGGRFLEMGKTDVRDPRTVAAEHPGVAYKALDLIADAGLDRIQEMLRELVALFERGALRPVPITTHDVRFAPRAFRALGQARHVGKFVLTIPRLLNPEGTVLITGGTGTLGALLARHLVRAHGVRHLLLTSRQGPEAKGAAALVQELAEAGAQVTVRACDAADRGALEATLASIPAEHPLTAVVHTAGMLDDGVLGALTPERLDAVLRPKLDAAVHLHELTQSMDLAAFVLFSSLSGVMGSVAQANYSAGNAFLDALAHHRRARGLAALSLAWGYWADRTGMSAHLSDVDVQRMVRSGILPISAGDGMALFDAAFAKPDALLVPAPLDLVAMGRQALVHPLFRGIVRVKAARARAANTENGISLEQRLQKLPPEAREEAVFDLVRTEVATVLGIASRDNLEPHRPLQELGLDSLMAIELRNRLSTATALRIPSTVAFDHPTPAALTTFLLGKVAPSGERAPLVAAASELDQVERTLMALYAKDSLRETLTHRLRSLLRTWSADGQDDSTFNEEVDAADADELLRIIDNTLGETANVIR</sequence>
<evidence type="ECO:0000313" key="10">
    <source>
        <dbReference type="Proteomes" id="UP001379533"/>
    </source>
</evidence>
<dbReference type="InterPro" id="IPR014043">
    <property type="entry name" value="Acyl_transferase_dom"/>
</dbReference>
<dbReference type="Pfam" id="PF08659">
    <property type="entry name" value="KR"/>
    <property type="match status" value="4"/>
</dbReference>
<dbReference type="PROSITE" id="PS52019">
    <property type="entry name" value="PKS_MFAS_DH"/>
    <property type="match status" value="1"/>
</dbReference>
<keyword evidence="2" id="KW-0597">Phosphoprotein</keyword>
<dbReference type="InterPro" id="IPR020807">
    <property type="entry name" value="PKS_DH"/>
</dbReference>
<dbReference type="InterPro" id="IPR036736">
    <property type="entry name" value="ACP-like_sf"/>
</dbReference>
<dbReference type="Gene3D" id="3.30.70.3290">
    <property type="match status" value="4"/>
</dbReference>
<keyword evidence="1" id="KW-0596">Phosphopantetheine</keyword>
<dbReference type="InterPro" id="IPR057326">
    <property type="entry name" value="KR_dom"/>
</dbReference>
<dbReference type="SMART" id="SM00827">
    <property type="entry name" value="PKS_AT"/>
    <property type="match status" value="4"/>
</dbReference>
<feature type="domain" description="Carrier" evidence="6">
    <location>
        <begin position="2958"/>
        <end position="3036"/>
    </location>
</feature>
<dbReference type="Pfam" id="PF13602">
    <property type="entry name" value="ADH_zinc_N_2"/>
    <property type="match status" value="1"/>
</dbReference>
<evidence type="ECO:0000256" key="4">
    <source>
        <dbReference type="ARBA" id="ARBA00023268"/>
    </source>
</evidence>
<feature type="active site" description="Proton acceptor; for dehydratase activity" evidence="5">
    <location>
        <position position="5521"/>
    </location>
</feature>
<dbReference type="InterPro" id="IPR014030">
    <property type="entry name" value="Ketoacyl_synth_N"/>
</dbReference>
<dbReference type="SUPFAM" id="SSF52151">
    <property type="entry name" value="FabD/lysophospholipase-like"/>
    <property type="match status" value="4"/>
</dbReference>
<dbReference type="Pfam" id="PF08240">
    <property type="entry name" value="ADH_N"/>
    <property type="match status" value="1"/>
</dbReference>
<dbReference type="InterPro" id="IPR009081">
    <property type="entry name" value="PP-bd_ACP"/>
</dbReference>
<dbReference type="Gene3D" id="3.40.47.10">
    <property type="match status" value="4"/>
</dbReference>
<dbReference type="InterPro" id="IPR013968">
    <property type="entry name" value="PKS_KR"/>
</dbReference>
<dbReference type="Pfam" id="PF00698">
    <property type="entry name" value="Acyl_transf_1"/>
    <property type="match status" value="4"/>
</dbReference>
<feature type="active site" description="Proton donor; for dehydratase activity" evidence="5">
    <location>
        <position position="5689"/>
    </location>
</feature>
<dbReference type="Gene3D" id="3.90.180.10">
    <property type="entry name" value="Medium-chain alcohol dehydrogenases, catalytic domain"/>
    <property type="match status" value="1"/>
</dbReference>
<dbReference type="SUPFAM" id="SSF51735">
    <property type="entry name" value="NAD(P)-binding Rossmann-fold domains"/>
    <property type="match status" value="9"/>
</dbReference>
<dbReference type="CDD" id="cd05195">
    <property type="entry name" value="enoyl_red"/>
    <property type="match status" value="1"/>
</dbReference>
<dbReference type="PANTHER" id="PTHR43775">
    <property type="entry name" value="FATTY ACID SYNTHASE"/>
    <property type="match status" value="1"/>
</dbReference>
<dbReference type="SMART" id="SM00822">
    <property type="entry name" value="PKS_KR"/>
    <property type="match status" value="4"/>
</dbReference>
<feature type="domain" description="Carrier" evidence="6">
    <location>
        <begin position="4491"/>
        <end position="4569"/>
    </location>
</feature>
<dbReference type="InterPro" id="IPR041618">
    <property type="entry name" value="PKS_DE"/>
</dbReference>